<evidence type="ECO:0000313" key="3">
    <source>
        <dbReference type="EMBL" id="RQM11409.1"/>
    </source>
</evidence>
<evidence type="ECO:0000313" key="5">
    <source>
        <dbReference type="Proteomes" id="UP000286097"/>
    </source>
</evidence>
<gene>
    <name evidence="3" type="ORF">DD237_008113</name>
    <name evidence="2" type="ORF">DD238_008026</name>
</gene>
<organism evidence="2 4">
    <name type="scientific">Peronospora effusa</name>
    <dbReference type="NCBI Taxonomy" id="542832"/>
    <lineage>
        <taxon>Eukaryota</taxon>
        <taxon>Sar</taxon>
        <taxon>Stramenopiles</taxon>
        <taxon>Oomycota</taxon>
        <taxon>Peronosporomycetes</taxon>
        <taxon>Peronosporales</taxon>
        <taxon>Peronosporaceae</taxon>
        <taxon>Peronospora</taxon>
    </lineage>
</organism>
<dbReference type="EMBL" id="QKXF01000433">
    <property type="protein sequence ID" value="RQM11409.1"/>
    <property type="molecule type" value="Genomic_DNA"/>
</dbReference>
<dbReference type="EMBL" id="QLLG01000544">
    <property type="protein sequence ID" value="RMX62644.1"/>
    <property type="molecule type" value="Genomic_DNA"/>
</dbReference>
<dbReference type="Proteomes" id="UP000286097">
    <property type="component" value="Unassembled WGS sequence"/>
</dbReference>
<keyword evidence="4" id="KW-1185">Reference proteome</keyword>
<sequence length="89" mass="10120">MLRDSFHKHTDFQRCQPAGVDRRAETQREAPESERSVSDSFGREIQEVDRRVTLVDHDASQARELAEALGVSRRRLLLQLLGSLSDLSS</sequence>
<evidence type="ECO:0000313" key="4">
    <source>
        <dbReference type="Proteomes" id="UP000282087"/>
    </source>
</evidence>
<reference evidence="4 5" key="1">
    <citation type="submission" date="2018-06" db="EMBL/GenBank/DDBJ databases">
        <title>Comparative genomics of downy mildews reveals potential adaptations to biotrophy.</title>
        <authorList>
            <person name="Fletcher K."/>
            <person name="Klosterman S.J."/>
            <person name="Derevnina L."/>
            <person name="Martin F."/>
            <person name="Koike S."/>
            <person name="Reyes Chin-Wo S."/>
            <person name="Mou B."/>
            <person name="Michelmore R."/>
        </authorList>
    </citation>
    <scope>NUCLEOTIDE SEQUENCE [LARGE SCALE GENOMIC DNA]</scope>
    <source>
        <strain evidence="3 5">R13</strain>
        <strain evidence="2 4">R14</strain>
    </source>
</reference>
<evidence type="ECO:0000256" key="1">
    <source>
        <dbReference type="SAM" id="MobiDB-lite"/>
    </source>
</evidence>
<accession>A0A3M6V7U6</accession>
<protein>
    <submittedName>
        <fullName evidence="2">Uncharacterized protein</fullName>
    </submittedName>
</protein>
<evidence type="ECO:0000313" key="2">
    <source>
        <dbReference type="EMBL" id="RMX62644.1"/>
    </source>
</evidence>
<dbReference type="VEuPathDB" id="FungiDB:DD237_008113"/>
<feature type="compositionally biased region" description="Basic and acidic residues" evidence="1">
    <location>
        <begin position="20"/>
        <end position="42"/>
    </location>
</feature>
<name>A0A3M6V7U6_9STRA</name>
<proteinExistence type="predicted"/>
<dbReference type="Proteomes" id="UP000282087">
    <property type="component" value="Unassembled WGS sequence"/>
</dbReference>
<feature type="region of interest" description="Disordered" evidence="1">
    <location>
        <begin position="1"/>
        <end position="42"/>
    </location>
</feature>
<dbReference type="AlphaFoldDB" id="A0A3M6V7U6"/>
<comment type="caution">
    <text evidence="2">The sequence shown here is derived from an EMBL/GenBank/DDBJ whole genome shotgun (WGS) entry which is preliminary data.</text>
</comment>
<feature type="compositionally biased region" description="Basic and acidic residues" evidence="1">
    <location>
        <begin position="1"/>
        <end position="12"/>
    </location>
</feature>